<sequence length="208" mass="24079">MYVKIGDREFHFHRMEIDILKTGIKNTFANFDKKSMRELLIHRRYEGLKSQFHGRYEQYLDLPAGDVLFALKSKGDSFYKQFLNNYGDLTYSHFSVKGNDSLLTKTGVYTIVVNDELVFAGGCANSFKLRFNQHIGNISPKSCFKDGTATHCHINAKITEAFSSSKIYFKICPINDVEEMKQVKNAIINRFEPVWNLRFGREESYLLS</sequence>
<dbReference type="AlphaFoldDB" id="A0A3S0RJ93"/>
<dbReference type="InterPro" id="IPR053748">
    <property type="entry name" value="Host_DNA_Degrad_Endo"/>
</dbReference>
<reference evidence="2 3" key="1">
    <citation type="submission" date="2018-12" db="EMBL/GenBank/DDBJ databases">
        <title>Lysinibacillus antri sp. nov., isolated from a cave soil.</title>
        <authorList>
            <person name="Narsing Rao M.P."/>
            <person name="Zhang H."/>
            <person name="Dong Z.-Y."/>
            <person name="Niu X.-K."/>
            <person name="Zhang K."/>
            <person name="Fang B.-Z."/>
            <person name="Kang Y.-Q."/>
            <person name="Xiao M."/>
            <person name="Li W.-J."/>
        </authorList>
    </citation>
    <scope>NUCLEOTIDE SEQUENCE [LARGE SCALE GENOMIC DNA]</scope>
    <source>
        <strain evidence="2 3">SYSU K30002</strain>
    </source>
</reference>
<proteinExistence type="predicted"/>
<gene>
    <name evidence="2" type="ORF">EK386_10095</name>
</gene>
<accession>A0A3S0RJ93</accession>
<dbReference type="Proteomes" id="UP000287910">
    <property type="component" value="Unassembled WGS sequence"/>
</dbReference>
<evidence type="ECO:0000313" key="2">
    <source>
        <dbReference type="EMBL" id="RUL52193.1"/>
    </source>
</evidence>
<dbReference type="EMBL" id="RYYR01000011">
    <property type="protein sequence ID" value="RUL52193.1"/>
    <property type="molecule type" value="Genomic_DNA"/>
</dbReference>
<dbReference type="SMART" id="SM00465">
    <property type="entry name" value="GIYc"/>
    <property type="match status" value="1"/>
</dbReference>
<evidence type="ECO:0000313" key="3">
    <source>
        <dbReference type="Proteomes" id="UP000287910"/>
    </source>
</evidence>
<dbReference type="InterPro" id="IPR000305">
    <property type="entry name" value="GIY-YIG_endonuc"/>
</dbReference>
<dbReference type="RefSeq" id="WP_126659041.1">
    <property type="nucleotide sequence ID" value="NZ_RYYR01000011.1"/>
</dbReference>
<name>A0A3S0RJ93_9BACI</name>
<comment type="caution">
    <text evidence="2">The sequence shown here is derived from an EMBL/GenBank/DDBJ whole genome shotgun (WGS) entry which is preliminary data.</text>
</comment>
<evidence type="ECO:0000259" key="1">
    <source>
        <dbReference type="SMART" id="SM00465"/>
    </source>
</evidence>
<organism evidence="2 3">
    <name type="scientific">Lysinibacillus antri</name>
    <dbReference type="NCBI Taxonomy" id="2498145"/>
    <lineage>
        <taxon>Bacteria</taxon>
        <taxon>Bacillati</taxon>
        <taxon>Bacillota</taxon>
        <taxon>Bacilli</taxon>
        <taxon>Bacillales</taxon>
        <taxon>Bacillaceae</taxon>
        <taxon>Lysinibacillus</taxon>
    </lineage>
</organism>
<keyword evidence="3" id="KW-1185">Reference proteome</keyword>
<dbReference type="Gene3D" id="3.40.1440.40">
    <property type="match status" value="1"/>
</dbReference>
<protein>
    <recommendedName>
        <fullName evidence="1">GIY-YIG domain-containing protein</fullName>
    </recommendedName>
</protein>
<feature type="domain" description="GIY-YIG" evidence="1">
    <location>
        <begin position="105"/>
        <end position="201"/>
    </location>
</feature>